<dbReference type="InterPro" id="IPR006685">
    <property type="entry name" value="MscS_channel_2nd"/>
</dbReference>
<evidence type="ECO:0000259" key="10">
    <source>
        <dbReference type="Pfam" id="PF21082"/>
    </source>
</evidence>
<dbReference type="Gene3D" id="1.10.287.1260">
    <property type="match status" value="1"/>
</dbReference>
<feature type="transmembrane region" description="Helical" evidence="7">
    <location>
        <begin position="138"/>
        <end position="156"/>
    </location>
</feature>
<dbReference type="RefSeq" id="WP_309792072.1">
    <property type="nucleotide sequence ID" value="NZ_JAVDPW010000001.1"/>
</dbReference>
<gene>
    <name evidence="12" type="ORF">E9232_000617</name>
</gene>
<evidence type="ECO:0000256" key="4">
    <source>
        <dbReference type="ARBA" id="ARBA00022692"/>
    </source>
</evidence>
<evidence type="ECO:0000256" key="6">
    <source>
        <dbReference type="ARBA" id="ARBA00023136"/>
    </source>
</evidence>
<dbReference type="InterPro" id="IPR049142">
    <property type="entry name" value="MS_channel_1st"/>
</dbReference>
<dbReference type="SUPFAM" id="SSF82689">
    <property type="entry name" value="Mechanosensitive channel protein MscS (YggB), C-terminal domain"/>
    <property type="match status" value="1"/>
</dbReference>
<evidence type="ECO:0000256" key="8">
    <source>
        <dbReference type="SAM" id="SignalP"/>
    </source>
</evidence>
<feature type="transmembrane region" description="Helical" evidence="7">
    <location>
        <begin position="336"/>
        <end position="355"/>
    </location>
</feature>
<evidence type="ECO:0000313" key="12">
    <source>
        <dbReference type="EMBL" id="MDR6288118.1"/>
    </source>
</evidence>
<feature type="transmembrane region" description="Helical" evidence="7">
    <location>
        <begin position="524"/>
        <end position="546"/>
    </location>
</feature>
<sequence>MTAVPMMLHAVARLLAALAVAGLFTGASAAAAEDAAPAPAEVTQPAVQRFLDLLADPAVRDWLAQQNIAGKTATTPGPAAADAVDAAASPSHDLATRLEAIRHHTAALAAALPALPDEFRRAGATLYLEVEERGPLKVLLLALGFAALGFGAEWLFRRATARVRERIGVAQPGTVGERLRLIGLRLADGLGLVTVFALGSIGAFLALEWPMLLREIVLGYLVAFVALRLALVIGRVLLAPGGRRSGDEERFRIVPMDNGAARFWHLRLGLFVGWFAFGSATLGLLSTLGFTMDMRQLVAYVLGLGLLALGIEIAWRRPRAAVEEAPELGRRRRRRVGSASAWLLSTYFLALWLFWVVSAIGLFWLGVVVVALPVLIRATQRSVNHVLRPAGESGAGGAPGALAVGLERGVRAVLIIGAALLLARGFRVDLGALTVGDTVLTRLVRGAINAVIILLLADVAWHIARALIDRALASTQVPGGHANSEEVRRQARLRTLLPILRNVLFIILLVMAALMALSSLGVEIAPLIAGAGVVGVAIGFGAQTVVKDIISGMFFLLDDAFRVGEYVQSGAYKGTVESFSLRSVKLRHQRGPLFTVPFGELGAIQNMSRDWVIDKLSIGVTYDTDLDQVKKLVKEIGKELAQDPELAPHIIDTLKMQGVEQFGDYAIQIRLKLMAKPGEQFVIRRRAFALIKKAFDANGIKFAFPTVQVAGGEPSAAAVAQQGMALVKAPPAV</sequence>
<comment type="similarity">
    <text evidence="2">Belongs to the MscS (TC 1.A.23) family.</text>
</comment>
<evidence type="ECO:0000259" key="11">
    <source>
        <dbReference type="Pfam" id="PF21088"/>
    </source>
</evidence>
<dbReference type="InterPro" id="IPR045276">
    <property type="entry name" value="YbiO_bact"/>
</dbReference>
<reference evidence="12 13" key="1">
    <citation type="submission" date="2023-07" db="EMBL/GenBank/DDBJ databases">
        <title>Sorghum-associated microbial communities from plants grown in Nebraska, USA.</title>
        <authorList>
            <person name="Schachtman D."/>
        </authorList>
    </citation>
    <scope>NUCLEOTIDE SEQUENCE [LARGE SCALE GENOMIC DNA]</scope>
    <source>
        <strain evidence="12 13">584</strain>
    </source>
</reference>
<feature type="transmembrane region" description="Helical" evidence="7">
    <location>
        <begin position="297"/>
        <end position="315"/>
    </location>
</feature>
<dbReference type="InterPro" id="IPR010920">
    <property type="entry name" value="LSM_dom_sf"/>
</dbReference>
<dbReference type="InterPro" id="IPR049278">
    <property type="entry name" value="MS_channel_C"/>
</dbReference>
<evidence type="ECO:0000256" key="2">
    <source>
        <dbReference type="ARBA" id="ARBA00008017"/>
    </source>
</evidence>
<feature type="transmembrane region" description="Helical" evidence="7">
    <location>
        <begin position="217"/>
        <end position="238"/>
    </location>
</feature>
<dbReference type="PANTHER" id="PTHR30460">
    <property type="entry name" value="MODERATE CONDUCTANCE MECHANOSENSITIVE CHANNEL YBIO"/>
    <property type="match status" value="1"/>
</dbReference>
<evidence type="ECO:0000256" key="5">
    <source>
        <dbReference type="ARBA" id="ARBA00022989"/>
    </source>
</evidence>
<keyword evidence="8" id="KW-0732">Signal</keyword>
<dbReference type="Pfam" id="PF21088">
    <property type="entry name" value="MS_channel_1st"/>
    <property type="match status" value="1"/>
</dbReference>
<feature type="chain" id="PRO_5045566868" evidence="8">
    <location>
        <begin position="30"/>
        <end position="733"/>
    </location>
</feature>
<evidence type="ECO:0000256" key="7">
    <source>
        <dbReference type="SAM" id="Phobius"/>
    </source>
</evidence>
<comment type="subcellular location">
    <subcellularLocation>
        <location evidence="1">Cell membrane</location>
        <topology evidence="1">Multi-pass membrane protein</topology>
    </subcellularLocation>
</comment>
<feature type="domain" description="Mechanosensitive ion channel MscS" evidence="9">
    <location>
        <begin position="544"/>
        <end position="609"/>
    </location>
</feature>
<feature type="transmembrane region" description="Helical" evidence="7">
    <location>
        <begin position="499"/>
        <end position="518"/>
    </location>
</feature>
<feature type="transmembrane region" description="Helical" evidence="7">
    <location>
        <begin position="186"/>
        <end position="205"/>
    </location>
</feature>
<dbReference type="PANTHER" id="PTHR30460:SF0">
    <property type="entry name" value="MODERATE CONDUCTANCE MECHANOSENSITIVE CHANNEL YBIO"/>
    <property type="match status" value="1"/>
</dbReference>
<name>A0ABU1JHQ8_9PROT</name>
<dbReference type="Proteomes" id="UP001262410">
    <property type="component" value="Unassembled WGS sequence"/>
</dbReference>
<protein>
    <submittedName>
        <fullName evidence="12">Small-conductance mechanosensitive channel</fullName>
    </submittedName>
</protein>
<evidence type="ECO:0000313" key="13">
    <source>
        <dbReference type="Proteomes" id="UP001262410"/>
    </source>
</evidence>
<evidence type="ECO:0000256" key="3">
    <source>
        <dbReference type="ARBA" id="ARBA00022475"/>
    </source>
</evidence>
<evidence type="ECO:0000256" key="1">
    <source>
        <dbReference type="ARBA" id="ARBA00004651"/>
    </source>
</evidence>
<keyword evidence="3" id="KW-1003">Cell membrane</keyword>
<dbReference type="Pfam" id="PF21082">
    <property type="entry name" value="MS_channel_3rd"/>
    <property type="match status" value="1"/>
</dbReference>
<keyword evidence="5 7" id="KW-1133">Transmembrane helix</keyword>
<feature type="transmembrane region" description="Helical" evidence="7">
    <location>
        <begin position="361"/>
        <end position="378"/>
    </location>
</feature>
<dbReference type="Gene3D" id="2.30.30.60">
    <property type="match status" value="1"/>
</dbReference>
<comment type="caution">
    <text evidence="12">The sequence shown here is derived from an EMBL/GenBank/DDBJ whole genome shotgun (WGS) entry which is preliminary data.</text>
</comment>
<feature type="transmembrane region" description="Helical" evidence="7">
    <location>
        <begin position="409"/>
        <end position="426"/>
    </location>
</feature>
<keyword evidence="4 7" id="KW-0812">Transmembrane</keyword>
<keyword evidence="13" id="KW-1185">Reference proteome</keyword>
<feature type="domain" description="Mechanosensitive ion channel MscS C-terminal" evidence="10">
    <location>
        <begin position="615"/>
        <end position="702"/>
    </location>
</feature>
<evidence type="ECO:0000259" key="9">
    <source>
        <dbReference type="Pfam" id="PF00924"/>
    </source>
</evidence>
<dbReference type="SUPFAM" id="SSF50182">
    <property type="entry name" value="Sm-like ribonucleoproteins"/>
    <property type="match status" value="1"/>
</dbReference>
<dbReference type="InterPro" id="IPR011066">
    <property type="entry name" value="MscS_channel_C_sf"/>
</dbReference>
<dbReference type="EMBL" id="JAVDPW010000001">
    <property type="protein sequence ID" value="MDR6288118.1"/>
    <property type="molecule type" value="Genomic_DNA"/>
</dbReference>
<feature type="transmembrane region" description="Helical" evidence="7">
    <location>
        <begin position="446"/>
        <end position="464"/>
    </location>
</feature>
<accession>A0ABU1JHQ8</accession>
<feature type="signal peptide" evidence="8">
    <location>
        <begin position="1"/>
        <end position="29"/>
    </location>
</feature>
<dbReference type="Pfam" id="PF00924">
    <property type="entry name" value="MS_channel_2nd"/>
    <property type="match status" value="1"/>
</dbReference>
<proteinExistence type="inferred from homology"/>
<dbReference type="SUPFAM" id="SSF82861">
    <property type="entry name" value="Mechanosensitive channel protein MscS (YggB), transmembrane region"/>
    <property type="match status" value="1"/>
</dbReference>
<dbReference type="InterPro" id="IPR011014">
    <property type="entry name" value="MscS_channel_TM-2"/>
</dbReference>
<dbReference type="Gene3D" id="3.30.70.100">
    <property type="match status" value="1"/>
</dbReference>
<dbReference type="InterPro" id="IPR023408">
    <property type="entry name" value="MscS_beta-dom_sf"/>
</dbReference>
<keyword evidence="6 7" id="KW-0472">Membrane</keyword>
<organism evidence="12 13">
    <name type="scientific">Inquilinus ginsengisoli</name>
    <dbReference type="NCBI Taxonomy" id="363840"/>
    <lineage>
        <taxon>Bacteria</taxon>
        <taxon>Pseudomonadati</taxon>
        <taxon>Pseudomonadota</taxon>
        <taxon>Alphaproteobacteria</taxon>
        <taxon>Rhodospirillales</taxon>
        <taxon>Rhodospirillaceae</taxon>
        <taxon>Inquilinus</taxon>
    </lineage>
</organism>
<feature type="domain" description="Mechanosensitive ion channel transmembrane helices 2/3" evidence="11">
    <location>
        <begin position="502"/>
        <end position="543"/>
    </location>
</feature>